<sequence>MGALGRLLGITGPVGAGTSGAPWVLGLPGVGALPDLLGSASLSGAAHLVPSLLLALGPQTPDRVGSRAPLEPGRLAPR</sequence>
<evidence type="ECO:0000313" key="3">
    <source>
        <dbReference type="Proteomes" id="UP001157017"/>
    </source>
</evidence>
<dbReference type="EMBL" id="BSUZ01000001">
    <property type="protein sequence ID" value="GMA88972.1"/>
    <property type="molecule type" value="Genomic_DNA"/>
</dbReference>
<dbReference type="Proteomes" id="UP001157017">
    <property type="component" value="Unassembled WGS sequence"/>
</dbReference>
<feature type="region of interest" description="Disordered" evidence="1">
    <location>
        <begin position="59"/>
        <end position="78"/>
    </location>
</feature>
<evidence type="ECO:0000256" key="1">
    <source>
        <dbReference type="SAM" id="MobiDB-lite"/>
    </source>
</evidence>
<keyword evidence="3" id="KW-1185">Reference proteome</keyword>
<gene>
    <name evidence="2" type="ORF">GCM10025868_42220</name>
</gene>
<name>A0ABQ6JMF5_9ACTN</name>
<reference evidence="3" key="1">
    <citation type="journal article" date="2019" name="Int. J. Syst. Evol. Microbiol.">
        <title>The Global Catalogue of Microorganisms (GCM) 10K type strain sequencing project: providing services to taxonomists for standard genome sequencing and annotation.</title>
        <authorList>
            <consortium name="The Broad Institute Genomics Platform"/>
            <consortium name="The Broad Institute Genome Sequencing Center for Infectious Disease"/>
            <person name="Wu L."/>
            <person name="Ma J."/>
        </authorList>
    </citation>
    <scope>NUCLEOTIDE SEQUENCE [LARGE SCALE GENOMIC DNA]</scope>
    <source>
        <strain evidence="3">NBRC 108730</strain>
    </source>
</reference>
<protein>
    <recommendedName>
        <fullName evidence="4">Major facilitator superfamily (MFS) profile domain-containing protein</fullName>
    </recommendedName>
</protein>
<organism evidence="2 3">
    <name type="scientific">Angustibacter aerolatus</name>
    <dbReference type="NCBI Taxonomy" id="1162965"/>
    <lineage>
        <taxon>Bacteria</taxon>
        <taxon>Bacillati</taxon>
        <taxon>Actinomycetota</taxon>
        <taxon>Actinomycetes</taxon>
        <taxon>Kineosporiales</taxon>
        <taxon>Kineosporiaceae</taxon>
    </lineage>
</organism>
<evidence type="ECO:0000313" key="2">
    <source>
        <dbReference type="EMBL" id="GMA88972.1"/>
    </source>
</evidence>
<proteinExistence type="predicted"/>
<comment type="caution">
    <text evidence="2">The sequence shown here is derived from an EMBL/GenBank/DDBJ whole genome shotgun (WGS) entry which is preliminary data.</text>
</comment>
<accession>A0ABQ6JMF5</accession>
<evidence type="ECO:0008006" key="4">
    <source>
        <dbReference type="Google" id="ProtNLM"/>
    </source>
</evidence>